<name>A0A1H7J5R9_9GAMM</name>
<gene>
    <name evidence="2" type="ORF">SAMN05444515_10489</name>
</gene>
<evidence type="ECO:0000313" key="2">
    <source>
        <dbReference type="EMBL" id="SEK69724.1"/>
    </source>
</evidence>
<dbReference type="OrthoDB" id="5795333at2"/>
<evidence type="ECO:0000256" key="1">
    <source>
        <dbReference type="SAM" id="MobiDB-lite"/>
    </source>
</evidence>
<dbReference type="RefSeq" id="WP_090251829.1">
    <property type="nucleotide sequence ID" value="NZ_FOAA01000004.1"/>
</dbReference>
<proteinExistence type="predicted"/>
<keyword evidence="3" id="KW-1185">Reference proteome</keyword>
<evidence type="ECO:0000313" key="3">
    <source>
        <dbReference type="Proteomes" id="UP000199256"/>
    </source>
</evidence>
<dbReference type="STRING" id="1396821.SAMN05444515_10489"/>
<dbReference type="EMBL" id="FOAA01000004">
    <property type="protein sequence ID" value="SEK69724.1"/>
    <property type="molecule type" value="Genomic_DNA"/>
</dbReference>
<feature type="region of interest" description="Disordered" evidence="1">
    <location>
        <begin position="1"/>
        <end position="20"/>
    </location>
</feature>
<protein>
    <submittedName>
        <fullName evidence="2">Uncharacterized protein</fullName>
    </submittedName>
</protein>
<dbReference type="AlphaFoldDB" id="A0A1H7J5R9"/>
<dbReference type="Proteomes" id="UP000199256">
    <property type="component" value="Unassembled WGS sequence"/>
</dbReference>
<organism evidence="2 3">
    <name type="scientific">Ectothiorhodospira marina</name>
    <dbReference type="NCBI Taxonomy" id="1396821"/>
    <lineage>
        <taxon>Bacteria</taxon>
        <taxon>Pseudomonadati</taxon>
        <taxon>Pseudomonadota</taxon>
        <taxon>Gammaproteobacteria</taxon>
        <taxon>Chromatiales</taxon>
        <taxon>Ectothiorhodospiraceae</taxon>
        <taxon>Ectothiorhodospira</taxon>
    </lineage>
</organism>
<reference evidence="3" key="1">
    <citation type="submission" date="2016-10" db="EMBL/GenBank/DDBJ databases">
        <authorList>
            <person name="Varghese N."/>
            <person name="Submissions S."/>
        </authorList>
    </citation>
    <scope>NUCLEOTIDE SEQUENCE [LARGE SCALE GENOMIC DNA]</scope>
    <source>
        <strain evidence="3">DSM 241</strain>
    </source>
</reference>
<sequence>MQAKDILPLNPNPQSSPANTRQVTLARVVQAQAGEALWVDCEGTTVCPMAHAQSTPALRPGDRVLVLLQPATGPVILDRLRRHGEAPPSQAVTERDGHVQLRAERGLYLRCGESSMTLDPAGRMEMRGRELHGIMARLMHFLAARIHFN</sequence>
<accession>A0A1H7J5R9</accession>